<dbReference type="Proteomes" id="UP000190150">
    <property type="component" value="Unassembled WGS sequence"/>
</dbReference>
<sequence length="284" mass="31548">MLNSSEIKLVECPRDAIQGIGDFIPTQKKITYINELLASGLFEYIDFGSFVSPKAVPQLADTVAVLDGLEKGKTKLLAIVANERGAEVASKLRQIDYLGYPFSISETFQRRNANSTVEESLERVKRICGLLQSGNQELVVYISMAFGNPYGDLWHEDLVLQWIDRLSDLGVNRFSIADTTSEASVEAVSTLYGLVADQFTGIELSLHLHARIEEAILKVNAAYEVGCRRFEGAFLGFGGCPFAKDDLVGNIPMELLLDRFGKGNQEQNMLLMEAFQKMIRHNDV</sequence>
<keyword evidence="6" id="KW-1185">Reference proteome</keyword>
<accession>A0A1T5DI10</accession>
<dbReference type="InterPro" id="IPR013785">
    <property type="entry name" value="Aldolase_TIM"/>
</dbReference>
<proteinExistence type="inferred from homology"/>
<protein>
    <submittedName>
        <fullName evidence="5">Hydroxymethylglutaryl-CoA lyase</fullName>
    </submittedName>
</protein>
<reference evidence="6" key="1">
    <citation type="submission" date="2017-02" db="EMBL/GenBank/DDBJ databases">
        <authorList>
            <person name="Varghese N."/>
            <person name="Submissions S."/>
        </authorList>
    </citation>
    <scope>NUCLEOTIDE SEQUENCE [LARGE SCALE GENOMIC DNA]</scope>
    <source>
        <strain evidence="6">DSM 24091</strain>
    </source>
</reference>
<organism evidence="5 6">
    <name type="scientific">Sphingobacterium nematocida</name>
    <dbReference type="NCBI Taxonomy" id="1513896"/>
    <lineage>
        <taxon>Bacteria</taxon>
        <taxon>Pseudomonadati</taxon>
        <taxon>Bacteroidota</taxon>
        <taxon>Sphingobacteriia</taxon>
        <taxon>Sphingobacteriales</taxon>
        <taxon>Sphingobacteriaceae</taxon>
        <taxon>Sphingobacterium</taxon>
    </lineage>
</organism>
<dbReference type="GO" id="GO:0006552">
    <property type="term" value="P:L-leucine catabolic process"/>
    <property type="evidence" value="ECO:0007669"/>
    <property type="project" value="TreeGrafter"/>
</dbReference>
<dbReference type="EMBL" id="FUZF01000007">
    <property type="protein sequence ID" value="SKB71211.1"/>
    <property type="molecule type" value="Genomic_DNA"/>
</dbReference>
<keyword evidence="2" id="KW-0479">Metal-binding</keyword>
<name>A0A1T5DI10_9SPHI</name>
<dbReference type="PROSITE" id="PS50991">
    <property type="entry name" value="PYR_CT"/>
    <property type="match status" value="1"/>
</dbReference>
<evidence type="ECO:0000256" key="1">
    <source>
        <dbReference type="ARBA" id="ARBA00009405"/>
    </source>
</evidence>
<dbReference type="PANTHER" id="PTHR42738">
    <property type="entry name" value="HYDROXYMETHYLGLUTARYL-COA LYASE"/>
    <property type="match status" value="1"/>
</dbReference>
<keyword evidence="3 5" id="KW-0456">Lyase</keyword>
<dbReference type="RefSeq" id="WP_079642916.1">
    <property type="nucleotide sequence ID" value="NZ_FUZF01000007.1"/>
</dbReference>
<dbReference type="GO" id="GO:0046872">
    <property type="term" value="F:metal ion binding"/>
    <property type="evidence" value="ECO:0007669"/>
    <property type="project" value="UniProtKB-KW"/>
</dbReference>
<dbReference type="STRING" id="1513896.SAMN05660841_01975"/>
<dbReference type="Pfam" id="PF00682">
    <property type="entry name" value="HMGL-like"/>
    <property type="match status" value="1"/>
</dbReference>
<gene>
    <name evidence="5" type="ORF">SAMN05660841_01975</name>
</gene>
<dbReference type="GO" id="GO:0046951">
    <property type="term" value="P:ketone body biosynthetic process"/>
    <property type="evidence" value="ECO:0007669"/>
    <property type="project" value="TreeGrafter"/>
</dbReference>
<dbReference type="OrthoDB" id="9784013at2"/>
<evidence type="ECO:0000256" key="3">
    <source>
        <dbReference type="ARBA" id="ARBA00023239"/>
    </source>
</evidence>
<evidence type="ECO:0000313" key="5">
    <source>
        <dbReference type="EMBL" id="SKB71211.1"/>
    </source>
</evidence>
<dbReference type="Gene3D" id="3.20.20.70">
    <property type="entry name" value="Aldolase class I"/>
    <property type="match status" value="1"/>
</dbReference>
<evidence type="ECO:0000259" key="4">
    <source>
        <dbReference type="PROSITE" id="PS50991"/>
    </source>
</evidence>
<comment type="similarity">
    <text evidence="1">Belongs to the HMG-CoA lyase family.</text>
</comment>
<evidence type="ECO:0000256" key="2">
    <source>
        <dbReference type="ARBA" id="ARBA00022723"/>
    </source>
</evidence>
<dbReference type="PANTHER" id="PTHR42738:SF7">
    <property type="entry name" value="HYDROXYMETHYLGLUTARYL-COA LYASE"/>
    <property type="match status" value="1"/>
</dbReference>
<evidence type="ECO:0000313" key="6">
    <source>
        <dbReference type="Proteomes" id="UP000190150"/>
    </source>
</evidence>
<dbReference type="AlphaFoldDB" id="A0A1T5DI10"/>
<dbReference type="InterPro" id="IPR043594">
    <property type="entry name" value="HMGL"/>
</dbReference>
<dbReference type="SUPFAM" id="SSF51569">
    <property type="entry name" value="Aldolase"/>
    <property type="match status" value="1"/>
</dbReference>
<dbReference type="InterPro" id="IPR000891">
    <property type="entry name" value="PYR_CT"/>
</dbReference>
<dbReference type="GO" id="GO:0004419">
    <property type="term" value="F:hydroxymethylglutaryl-CoA lyase activity"/>
    <property type="evidence" value="ECO:0007669"/>
    <property type="project" value="TreeGrafter"/>
</dbReference>
<feature type="domain" description="Pyruvate carboxyltransferase" evidence="4">
    <location>
        <begin position="6"/>
        <end position="275"/>
    </location>
</feature>